<dbReference type="PANTHER" id="PTHR21180:SF32">
    <property type="entry name" value="ENDONUCLEASE_EXONUCLEASE_PHOSPHATASE FAMILY DOMAIN-CONTAINING PROTEIN 1"/>
    <property type="match status" value="1"/>
</dbReference>
<evidence type="ECO:0000313" key="5">
    <source>
        <dbReference type="EMBL" id="SQB34440.1"/>
    </source>
</evidence>
<evidence type="ECO:0000313" key="8">
    <source>
        <dbReference type="Proteomes" id="UP000528432"/>
    </source>
</evidence>
<dbReference type="GO" id="GO:0006281">
    <property type="term" value="P:DNA repair"/>
    <property type="evidence" value="ECO:0007669"/>
    <property type="project" value="InterPro"/>
</dbReference>
<name>A0A240AQB0_CLOCO</name>
<evidence type="ECO:0000256" key="1">
    <source>
        <dbReference type="SAM" id="Phobius"/>
    </source>
</evidence>
<evidence type="ECO:0000313" key="3">
    <source>
        <dbReference type="EMBL" id="NOH15749.1"/>
    </source>
</evidence>
<dbReference type="EMBL" id="JABFIF010000006">
    <property type="protein sequence ID" value="NOH15749.1"/>
    <property type="molecule type" value="Genomic_DNA"/>
</dbReference>
<dbReference type="GO" id="GO:0015628">
    <property type="term" value="P:protein secretion by the type II secretion system"/>
    <property type="evidence" value="ECO:0007669"/>
    <property type="project" value="TreeGrafter"/>
</dbReference>
<dbReference type="RefSeq" id="WP_089863867.1">
    <property type="nucleotide sequence ID" value="NZ_CP173238.1"/>
</dbReference>
<dbReference type="InterPro" id="IPR004509">
    <property type="entry name" value="Competence_ComEA_HhH"/>
</dbReference>
<dbReference type="Proteomes" id="UP000198811">
    <property type="component" value="Unassembled WGS sequence"/>
</dbReference>
<gene>
    <name evidence="5" type="primary">comEA</name>
    <name evidence="3" type="ORF">HMJ28_04970</name>
    <name evidence="5" type="ORF">NCTC13028_01352</name>
    <name evidence="4" type="ORF">SAMN05216497_103102</name>
</gene>
<dbReference type="OrthoDB" id="9790239at2"/>
<dbReference type="Pfam" id="PF10531">
    <property type="entry name" value="SLBB"/>
    <property type="match status" value="1"/>
</dbReference>
<dbReference type="SUPFAM" id="SSF47781">
    <property type="entry name" value="RuvA domain 2-like"/>
    <property type="match status" value="1"/>
</dbReference>
<dbReference type="Proteomes" id="UP000250223">
    <property type="component" value="Unassembled WGS sequence"/>
</dbReference>
<dbReference type="PANTHER" id="PTHR21180">
    <property type="entry name" value="ENDONUCLEASE/EXONUCLEASE/PHOSPHATASE FAMILY DOMAIN-CONTAINING PROTEIN 1"/>
    <property type="match status" value="1"/>
</dbReference>
<reference evidence="5 7" key="2">
    <citation type="submission" date="2018-06" db="EMBL/GenBank/DDBJ databases">
        <authorList>
            <consortium name="Pathogen Informatics"/>
            <person name="Doyle S."/>
        </authorList>
    </citation>
    <scope>NUCLEOTIDE SEQUENCE [LARGE SCALE GENOMIC DNA]</scope>
    <source>
        <strain evidence="5 7">NCTC13028</strain>
    </source>
</reference>
<keyword evidence="3" id="KW-0238">DNA-binding</keyword>
<dbReference type="GO" id="GO:0003677">
    <property type="term" value="F:DNA binding"/>
    <property type="evidence" value="ECO:0007669"/>
    <property type="project" value="UniProtKB-KW"/>
</dbReference>
<evidence type="ECO:0000259" key="2">
    <source>
        <dbReference type="SMART" id="SM00278"/>
    </source>
</evidence>
<feature type="domain" description="Helix-hairpin-helix DNA-binding motif class 1" evidence="2">
    <location>
        <begin position="168"/>
        <end position="187"/>
    </location>
</feature>
<dbReference type="Pfam" id="PF12836">
    <property type="entry name" value="HHH_3"/>
    <property type="match status" value="1"/>
</dbReference>
<protein>
    <submittedName>
        <fullName evidence="4 5">Competence protein ComE</fullName>
    </submittedName>
    <submittedName>
        <fullName evidence="3">DNA-binding protein</fullName>
    </submittedName>
</protein>
<dbReference type="InterPro" id="IPR010994">
    <property type="entry name" value="RuvA_2-like"/>
</dbReference>
<keyword evidence="1" id="KW-0812">Transmembrane</keyword>
<dbReference type="SMART" id="SM00278">
    <property type="entry name" value="HhH1"/>
    <property type="match status" value="2"/>
</dbReference>
<dbReference type="Gene3D" id="3.10.560.10">
    <property type="entry name" value="Outer membrane lipoprotein wza domain like"/>
    <property type="match status" value="1"/>
</dbReference>
<dbReference type="EMBL" id="UAWC01000009">
    <property type="protein sequence ID" value="SQB34440.1"/>
    <property type="molecule type" value="Genomic_DNA"/>
</dbReference>
<keyword evidence="1" id="KW-1133">Transmembrane helix</keyword>
<dbReference type="InterPro" id="IPR051675">
    <property type="entry name" value="Endo/Exo/Phosphatase_dom_1"/>
</dbReference>
<dbReference type="NCBIfam" id="TIGR00426">
    <property type="entry name" value="competence protein ComEA helix-hairpin-helix repeat region"/>
    <property type="match status" value="1"/>
</dbReference>
<dbReference type="STRING" id="1494.SAMN05216497_103102"/>
<feature type="domain" description="Helix-hairpin-helix DNA-binding motif class 1" evidence="2">
    <location>
        <begin position="138"/>
        <end position="157"/>
    </location>
</feature>
<dbReference type="Gene3D" id="1.10.150.310">
    <property type="entry name" value="Tex RuvX-like domain-like"/>
    <property type="match status" value="1"/>
</dbReference>
<evidence type="ECO:0000313" key="6">
    <source>
        <dbReference type="Proteomes" id="UP000198811"/>
    </source>
</evidence>
<accession>A0A240AQB0</accession>
<keyword evidence="6" id="KW-1185">Reference proteome</keyword>
<dbReference type="GeneID" id="70577700"/>
<feature type="transmembrane region" description="Helical" evidence="1">
    <location>
        <begin position="7"/>
        <end position="27"/>
    </location>
</feature>
<dbReference type="EMBL" id="FNGL01000003">
    <property type="protein sequence ID" value="SDK96483.1"/>
    <property type="molecule type" value="Genomic_DNA"/>
</dbReference>
<dbReference type="AlphaFoldDB" id="A0A240AQB0"/>
<proteinExistence type="predicted"/>
<organism evidence="3 8">
    <name type="scientific">Clostridium cochlearium</name>
    <dbReference type="NCBI Taxonomy" id="1494"/>
    <lineage>
        <taxon>Bacteria</taxon>
        <taxon>Bacillati</taxon>
        <taxon>Bacillota</taxon>
        <taxon>Clostridia</taxon>
        <taxon>Eubacteriales</taxon>
        <taxon>Clostridiaceae</taxon>
        <taxon>Clostridium</taxon>
    </lineage>
</organism>
<reference evidence="4 6" key="1">
    <citation type="submission" date="2016-10" db="EMBL/GenBank/DDBJ databases">
        <authorList>
            <person name="Varghese N."/>
            <person name="Submissions S."/>
        </authorList>
    </citation>
    <scope>NUCLEOTIDE SEQUENCE [LARGE SCALE GENOMIC DNA]</scope>
    <source>
        <strain evidence="4 6">NLAE-zl-C224</strain>
    </source>
</reference>
<dbReference type="InterPro" id="IPR003583">
    <property type="entry name" value="Hlx-hairpin-Hlx_DNA-bd_motif"/>
</dbReference>
<dbReference type="InterPro" id="IPR019554">
    <property type="entry name" value="Soluble_ligand-bd"/>
</dbReference>
<evidence type="ECO:0000313" key="4">
    <source>
        <dbReference type="EMBL" id="SDK96483.1"/>
    </source>
</evidence>
<reference evidence="3 8" key="3">
    <citation type="submission" date="2020-05" db="EMBL/GenBank/DDBJ databases">
        <title>Draft genome sequence of Clostridium cochlearium strain AGROS13 isolated from a sheep dairy farm in New Zealand.</title>
        <authorList>
            <person name="Gupta T.B."/>
            <person name="Jauregui R."/>
            <person name="Risson A.N."/>
            <person name="Brightwell G."/>
            <person name="Maclean P."/>
        </authorList>
    </citation>
    <scope>NUCLEOTIDE SEQUENCE [LARGE SCALE GENOMIC DNA]</scope>
    <source>
        <strain evidence="3 8">AGROS13</strain>
    </source>
</reference>
<dbReference type="Proteomes" id="UP000528432">
    <property type="component" value="Unassembled WGS sequence"/>
</dbReference>
<dbReference type="GO" id="GO:0015627">
    <property type="term" value="C:type II protein secretion system complex"/>
    <property type="evidence" value="ECO:0007669"/>
    <property type="project" value="TreeGrafter"/>
</dbReference>
<evidence type="ECO:0000313" key="7">
    <source>
        <dbReference type="Proteomes" id="UP000250223"/>
    </source>
</evidence>
<keyword evidence="1" id="KW-0472">Membrane</keyword>
<sequence>MKNSRKIVGSIIFLSILAIFLFTGYFIKDKRDDVAINDVFEEEVTDEKSSKETITVYVNGEVKKPGVYNLKEDSRTEDLIKISGGFTEKANRERLNLAKRLKDEDYIYVDKLDTMEDGTVLKGKDKDSKINLNKASKEELKSIPGIGDVTAEKIINYREENNGFNSIEDIKNIDRIGEKTFEKIKDKLDIR</sequence>